<keyword evidence="1" id="KW-1133">Transmembrane helix</keyword>
<feature type="transmembrane region" description="Helical" evidence="1">
    <location>
        <begin position="91"/>
        <end position="111"/>
    </location>
</feature>
<feature type="transmembrane region" description="Helical" evidence="1">
    <location>
        <begin position="52"/>
        <end position="71"/>
    </location>
</feature>
<protein>
    <submittedName>
        <fullName evidence="2">Uncharacterized protein</fullName>
    </submittedName>
</protein>
<gene>
    <name evidence="2" type="ORF">CJF43_04205</name>
</gene>
<dbReference type="EMBL" id="NQKL01000003">
    <property type="protein sequence ID" value="OZY42801.1"/>
    <property type="molecule type" value="Genomic_DNA"/>
</dbReference>
<comment type="caution">
    <text evidence="2">The sequence shown here is derived from an EMBL/GenBank/DDBJ whole genome shotgun (WGS) entry which is preliminary data.</text>
</comment>
<name>A0A266LXL2_PSEFR</name>
<keyword evidence="1" id="KW-0472">Membrane</keyword>
<proteinExistence type="predicted"/>
<keyword evidence="1" id="KW-0812">Transmembrane</keyword>
<reference evidence="2 3" key="1">
    <citation type="submission" date="2017-08" db="EMBL/GenBank/DDBJ databases">
        <title>Genomic and metabolic characterisation of spoilage-associated Pseudomonas species.</title>
        <authorList>
            <person name="Stanborough T."/>
            <person name="Fegan N."/>
            <person name="Powell S.M."/>
            <person name="Singh T."/>
            <person name="Tamplin M.L."/>
            <person name="Chandry P.S."/>
        </authorList>
    </citation>
    <scope>NUCLEOTIDE SEQUENCE [LARGE SCALE GENOMIC DNA]</scope>
    <source>
        <strain evidence="2 3">F1820</strain>
    </source>
</reference>
<dbReference type="AlphaFoldDB" id="A0A266LXL2"/>
<organism evidence="2 3">
    <name type="scientific">Pseudomonas fragi</name>
    <dbReference type="NCBI Taxonomy" id="296"/>
    <lineage>
        <taxon>Bacteria</taxon>
        <taxon>Pseudomonadati</taxon>
        <taxon>Pseudomonadota</taxon>
        <taxon>Gammaproteobacteria</taxon>
        <taxon>Pseudomonadales</taxon>
        <taxon>Pseudomonadaceae</taxon>
        <taxon>Pseudomonas</taxon>
    </lineage>
</organism>
<evidence type="ECO:0000313" key="2">
    <source>
        <dbReference type="EMBL" id="OZY42801.1"/>
    </source>
</evidence>
<sequence length="138" mass="15080">MRVKNRFTNEIITTTVESNDLLTGSTLFATVQADYSLSAAEYMMLKSNWVSLHVWAMNIGFATFGFTLSLLPKVISADSGVNLGALVRGEWVALSIGVGVVLLLSLIGFFGPSEKKEIMKSIRSHFKNAPKVRQPVKG</sequence>
<evidence type="ECO:0000313" key="3">
    <source>
        <dbReference type="Proteomes" id="UP000216113"/>
    </source>
</evidence>
<accession>A0A266LXL2</accession>
<evidence type="ECO:0000256" key="1">
    <source>
        <dbReference type="SAM" id="Phobius"/>
    </source>
</evidence>
<dbReference type="Proteomes" id="UP000216113">
    <property type="component" value="Unassembled WGS sequence"/>
</dbReference>